<dbReference type="AlphaFoldDB" id="A0A9D4UUT5"/>
<comment type="caution">
    <text evidence="1">The sequence shown here is derived from an EMBL/GenBank/DDBJ whole genome shotgun (WGS) entry which is preliminary data.</text>
</comment>
<protein>
    <submittedName>
        <fullName evidence="1">Uncharacterized protein</fullName>
    </submittedName>
</protein>
<evidence type="ECO:0000313" key="2">
    <source>
        <dbReference type="Proteomes" id="UP000886520"/>
    </source>
</evidence>
<name>A0A9D4UUT5_ADICA</name>
<reference evidence="1" key="1">
    <citation type="submission" date="2021-01" db="EMBL/GenBank/DDBJ databases">
        <title>Adiantum capillus-veneris genome.</title>
        <authorList>
            <person name="Fang Y."/>
            <person name="Liao Q."/>
        </authorList>
    </citation>
    <scope>NUCLEOTIDE SEQUENCE</scope>
    <source>
        <strain evidence="1">H3</strain>
        <tissue evidence="1">Leaf</tissue>
    </source>
</reference>
<gene>
    <name evidence="1" type="ORF">GOP47_0010111</name>
</gene>
<dbReference type="EMBL" id="JABFUD020000010">
    <property type="protein sequence ID" value="KAI5074150.1"/>
    <property type="molecule type" value="Genomic_DNA"/>
</dbReference>
<dbReference type="Proteomes" id="UP000886520">
    <property type="component" value="Chromosome 10"/>
</dbReference>
<sequence length="89" mass="10122">MFEPLTDTWLQLGRITANAAKIQYLLCVGDKLWAFLETDEQDSNTENSLLWIYAACVSEVPARWERLPLCMKVIQGSSRAISMKLAEID</sequence>
<proteinExistence type="predicted"/>
<keyword evidence="2" id="KW-1185">Reference proteome</keyword>
<organism evidence="1 2">
    <name type="scientific">Adiantum capillus-veneris</name>
    <name type="common">Maidenhair fern</name>
    <dbReference type="NCBI Taxonomy" id="13818"/>
    <lineage>
        <taxon>Eukaryota</taxon>
        <taxon>Viridiplantae</taxon>
        <taxon>Streptophyta</taxon>
        <taxon>Embryophyta</taxon>
        <taxon>Tracheophyta</taxon>
        <taxon>Polypodiopsida</taxon>
        <taxon>Polypodiidae</taxon>
        <taxon>Polypodiales</taxon>
        <taxon>Pteridineae</taxon>
        <taxon>Pteridaceae</taxon>
        <taxon>Vittarioideae</taxon>
        <taxon>Adiantum</taxon>
    </lineage>
</organism>
<accession>A0A9D4UUT5</accession>
<evidence type="ECO:0000313" key="1">
    <source>
        <dbReference type="EMBL" id="KAI5074150.1"/>
    </source>
</evidence>